<dbReference type="GO" id="GO:0003700">
    <property type="term" value="F:DNA-binding transcription factor activity"/>
    <property type="evidence" value="ECO:0007669"/>
    <property type="project" value="InterPro"/>
</dbReference>
<evidence type="ECO:0000256" key="1">
    <source>
        <dbReference type="ARBA" id="ARBA00005384"/>
    </source>
</evidence>
<keyword evidence="6" id="KW-0804">Transcription</keyword>
<evidence type="ECO:0000259" key="7">
    <source>
        <dbReference type="PROSITE" id="PS50949"/>
    </source>
</evidence>
<reference evidence="8 9" key="1">
    <citation type="submission" date="2019-08" db="EMBL/GenBank/DDBJ databases">
        <title>Chromobacterium paludis, a novel bacterium isolated from a Maryland marsh pond.</title>
        <authorList>
            <person name="Blackburn M.B."/>
            <person name="Gundersen-Rindal D.E."/>
        </authorList>
    </citation>
    <scope>NUCLEOTIDE SEQUENCE [LARGE SCALE GENOMIC DNA]</scope>
    <source>
        <strain evidence="9">IIBBL 257-1</strain>
    </source>
</reference>
<organism evidence="8 9">
    <name type="scientific">Chromobacterium paludis</name>
    <dbReference type="NCBI Taxonomy" id="2605945"/>
    <lineage>
        <taxon>Bacteria</taxon>
        <taxon>Pseudomonadati</taxon>
        <taxon>Pseudomonadota</taxon>
        <taxon>Betaproteobacteria</taxon>
        <taxon>Neisseriales</taxon>
        <taxon>Chromobacteriaceae</taxon>
        <taxon>Chromobacterium</taxon>
    </lineage>
</organism>
<dbReference type="GO" id="GO:0008483">
    <property type="term" value="F:transaminase activity"/>
    <property type="evidence" value="ECO:0007669"/>
    <property type="project" value="UniProtKB-KW"/>
</dbReference>
<dbReference type="EMBL" id="CP043473">
    <property type="protein sequence ID" value="QEL57964.1"/>
    <property type="molecule type" value="Genomic_DNA"/>
</dbReference>
<dbReference type="PANTHER" id="PTHR46577">
    <property type="entry name" value="HTH-TYPE TRANSCRIPTIONAL REGULATORY PROTEIN GABR"/>
    <property type="match status" value="1"/>
</dbReference>
<dbReference type="PRINTS" id="PR00035">
    <property type="entry name" value="HTHGNTR"/>
</dbReference>
<dbReference type="InterPro" id="IPR000524">
    <property type="entry name" value="Tscrpt_reg_HTH_GntR"/>
</dbReference>
<dbReference type="CDD" id="cd00609">
    <property type="entry name" value="AAT_like"/>
    <property type="match status" value="1"/>
</dbReference>
<dbReference type="GO" id="GO:0030170">
    <property type="term" value="F:pyridoxal phosphate binding"/>
    <property type="evidence" value="ECO:0007669"/>
    <property type="project" value="InterPro"/>
</dbReference>
<evidence type="ECO:0000256" key="2">
    <source>
        <dbReference type="ARBA" id="ARBA00021531"/>
    </source>
</evidence>
<keyword evidence="4" id="KW-0805">Transcription regulation</keyword>
<dbReference type="InterPro" id="IPR036388">
    <property type="entry name" value="WH-like_DNA-bd_sf"/>
</dbReference>
<dbReference type="Proteomes" id="UP000322079">
    <property type="component" value="Chromosome"/>
</dbReference>
<dbReference type="InterPro" id="IPR015424">
    <property type="entry name" value="PyrdxlP-dep_Trfase"/>
</dbReference>
<keyword evidence="8" id="KW-0032">Aminotransferase</keyword>
<keyword evidence="9" id="KW-1185">Reference proteome</keyword>
<accession>A0A5C1DMQ5</accession>
<dbReference type="CDD" id="cd07377">
    <property type="entry name" value="WHTH_GntR"/>
    <property type="match status" value="1"/>
</dbReference>
<comment type="similarity">
    <text evidence="1">In the C-terminal section; belongs to the class-I pyridoxal-phosphate-dependent aminotransferase family.</text>
</comment>
<dbReference type="InterPro" id="IPR004839">
    <property type="entry name" value="Aminotransferase_I/II_large"/>
</dbReference>
<evidence type="ECO:0000256" key="6">
    <source>
        <dbReference type="ARBA" id="ARBA00023163"/>
    </source>
</evidence>
<dbReference type="KEGG" id="chrm:FYK34_19775"/>
<evidence type="ECO:0000256" key="4">
    <source>
        <dbReference type="ARBA" id="ARBA00023015"/>
    </source>
</evidence>
<dbReference type="AlphaFoldDB" id="A0A5C1DMQ5"/>
<dbReference type="Pfam" id="PF00392">
    <property type="entry name" value="GntR"/>
    <property type="match status" value="1"/>
</dbReference>
<keyword evidence="8" id="KW-0808">Transferase</keyword>
<sequence>MQRGQGETLSRQLYRLLRELIRQARLAPASPLPASRLLAESLGLGRNTVLSAYDQLIAEGYLESRHGSGTYVCRAFAAVEPMSANMRRQLSRRGSQLQMRSRVPAAKLGAFIPGQPELQQFPHQQWQRCLARAQRKAPLEWMHYPRQGGLPALRQVLAEYLFLTRSVHCVPEQILITSSTQASLSLCAKLLTDAGDHAWLEEPGYAGAQAAMLEAGLQCHPVAVDTQGMRADRLAPAPRIIYVTPAHQYPTGVAMTLARRLELLKLASRHDSWIIEDDYDGEFCHTANPLAALQSLDREQRVIYLGTFSKVMFPALKLGYLVLPPELVDPFRACQSRLQGETSYLQQAALADFIERGHFARHIRAMREIYARRQDLLRHALTQLLGSSLPLSGGDAGMHLLAGLPLGFDEWALQAAAAEQGLWLRPLARHYLAQPDRNGLVLGYAAVPDERILPAAQQLAKLLEKQL</sequence>
<gene>
    <name evidence="8" type="ORF">FYK34_19775</name>
</gene>
<dbReference type="SMART" id="SM00345">
    <property type="entry name" value="HTH_GNTR"/>
    <property type="match status" value="1"/>
</dbReference>
<proteinExistence type="inferred from homology"/>
<feature type="domain" description="HTH gntR-type" evidence="7">
    <location>
        <begin position="7"/>
        <end position="75"/>
    </location>
</feature>
<keyword evidence="5" id="KW-0238">DNA-binding</keyword>
<keyword evidence="3" id="KW-0663">Pyridoxal phosphate</keyword>
<dbReference type="PROSITE" id="PS50949">
    <property type="entry name" value="HTH_GNTR"/>
    <property type="match status" value="1"/>
</dbReference>
<evidence type="ECO:0000256" key="5">
    <source>
        <dbReference type="ARBA" id="ARBA00023125"/>
    </source>
</evidence>
<evidence type="ECO:0000313" key="9">
    <source>
        <dbReference type="Proteomes" id="UP000322079"/>
    </source>
</evidence>
<dbReference type="InterPro" id="IPR051446">
    <property type="entry name" value="HTH_trans_reg/aminotransferase"/>
</dbReference>
<dbReference type="Gene3D" id="3.40.640.10">
    <property type="entry name" value="Type I PLP-dependent aspartate aminotransferase-like (Major domain)"/>
    <property type="match status" value="1"/>
</dbReference>
<name>A0A5C1DMQ5_9NEIS</name>
<protein>
    <recommendedName>
        <fullName evidence="2">Putative 8-amino-7-oxononanoate synthase</fullName>
    </recommendedName>
</protein>
<dbReference type="GO" id="GO:0003677">
    <property type="term" value="F:DNA binding"/>
    <property type="evidence" value="ECO:0007669"/>
    <property type="project" value="UniProtKB-KW"/>
</dbReference>
<dbReference type="SUPFAM" id="SSF53383">
    <property type="entry name" value="PLP-dependent transferases"/>
    <property type="match status" value="1"/>
</dbReference>
<dbReference type="InterPro" id="IPR036390">
    <property type="entry name" value="WH_DNA-bd_sf"/>
</dbReference>
<evidence type="ECO:0000313" key="8">
    <source>
        <dbReference type="EMBL" id="QEL57964.1"/>
    </source>
</evidence>
<dbReference type="Pfam" id="PF00155">
    <property type="entry name" value="Aminotran_1_2"/>
    <property type="match status" value="1"/>
</dbReference>
<evidence type="ECO:0000256" key="3">
    <source>
        <dbReference type="ARBA" id="ARBA00022898"/>
    </source>
</evidence>
<dbReference type="Gene3D" id="1.10.10.10">
    <property type="entry name" value="Winged helix-like DNA-binding domain superfamily/Winged helix DNA-binding domain"/>
    <property type="match status" value="1"/>
</dbReference>
<dbReference type="InterPro" id="IPR015421">
    <property type="entry name" value="PyrdxlP-dep_Trfase_major"/>
</dbReference>
<dbReference type="PANTHER" id="PTHR46577:SF1">
    <property type="entry name" value="HTH-TYPE TRANSCRIPTIONAL REGULATORY PROTEIN GABR"/>
    <property type="match status" value="1"/>
</dbReference>
<dbReference type="SUPFAM" id="SSF46785">
    <property type="entry name" value="Winged helix' DNA-binding domain"/>
    <property type="match status" value="1"/>
</dbReference>